<evidence type="ECO:0000313" key="7">
    <source>
        <dbReference type="EMBL" id="ORY25043.1"/>
    </source>
</evidence>
<proteinExistence type="predicted"/>
<keyword evidence="8" id="KW-1185">Reference proteome</keyword>
<protein>
    <recommendedName>
        <fullName evidence="9">Transcription factor domain-containing protein</fullName>
    </recommendedName>
</protein>
<dbReference type="PANTHER" id="PTHR31845">
    <property type="entry name" value="FINGER DOMAIN PROTEIN, PUTATIVE-RELATED"/>
    <property type="match status" value="1"/>
</dbReference>
<evidence type="ECO:0000256" key="5">
    <source>
        <dbReference type="ARBA" id="ARBA00023242"/>
    </source>
</evidence>
<reference evidence="7 8" key="1">
    <citation type="submission" date="2016-07" db="EMBL/GenBank/DDBJ databases">
        <title>Pervasive Adenine N6-methylation of Active Genes in Fungi.</title>
        <authorList>
            <consortium name="DOE Joint Genome Institute"/>
            <person name="Mondo S.J."/>
            <person name="Dannebaum R.O."/>
            <person name="Kuo R.C."/>
            <person name="Labutti K."/>
            <person name="Haridas S."/>
            <person name="Kuo A."/>
            <person name="Salamov A."/>
            <person name="Ahrendt S.R."/>
            <person name="Lipzen A."/>
            <person name="Sullivan W."/>
            <person name="Andreopoulos W.B."/>
            <person name="Clum A."/>
            <person name="Lindquist E."/>
            <person name="Daum C."/>
            <person name="Ramamoorthy G.K."/>
            <person name="Gryganskyi A."/>
            <person name="Culley D."/>
            <person name="Magnuson J.K."/>
            <person name="James T.Y."/>
            <person name="O'Malley M.A."/>
            <person name="Stajich J.E."/>
            <person name="Spatafora J.W."/>
            <person name="Visel A."/>
            <person name="Grigoriev I.V."/>
        </authorList>
    </citation>
    <scope>NUCLEOTIDE SEQUENCE [LARGE SCALE GENOMIC DNA]</scope>
    <source>
        <strain evidence="7 8">68-887.2</strain>
    </source>
</reference>
<sequence length="384" mass="41568">MGHRGGNVPPEDAISDRNLAGKNSAKKQRTTPAVSDEQVEQTLSHGQFDKAPIQTLRGLLSTTNPAQEIANDPIALGVLAIAEAQRICKVLGHGSSVSAPSIVTFGLPEGGGNTLAAGVLTSSVRSQQYWLHPRYADLLSIFDDHIKHFVIHPNSSDFTLKIIQALLLTTQWPPLDLDSGKLKSRFNDAYAWLMVGLATRLAKYIDLERCTETTFDTDEERARMRVWLNLVSVDRHCGPELSGSLTMTAGLPATLSAPPSKVLRTFGSHPKAQTGDLKLAGLAELIPIVEKASVACGDVFLRQLDPISLGMVTVEMDAWEKSWSTILQQSPNHLQQMPFGALKWYRLALNAIPIAAELGEIKLVGSTVPAALGAAVQAAYQLLW</sequence>
<comment type="subcellular location">
    <subcellularLocation>
        <location evidence="1">Nucleus</location>
    </subcellularLocation>
</comment>
<evidence type="ECO:0000256" key="2">
    <source>
        <dbReference type="ARBA" id="ARBA00023015"/>
    </source>
</evidence>
<keyword evidence="4" id="KW-0804">Transcription</keyword>
<dbReference type="PANTHER" id="PTHR31845:SF17">
    <property type="entry name" value="ZN(II)2CYS6 TRANSCRIPTION FACTOR (EUROFUNG)"/>
    <property type="match status" value="1"/>
</dbReference>
<keyword evidence="2" id="KW-0805">Transcription regulation</keyword>
<dbReference type="AlphaFoldDB" id="A0A1Y2AR55"/>
<evidence type="ECO:0000256" key="3">
    <source>
        <dbReference type="ARBA" id="ARBA00023125"/>
    </source>
</evidence>
<dbReference type="EMBL" id="MCFC01000061">
    <property type="protein sequence ID" value="ORY25043.1"/>
    <property type="molecule type" value="Genomic_DNA"/>
</dbReference>
<dbReference type="InterPro" id="IPR051089">
    <property type="entry name" value="prtT"/>
</dbReference>
<dbReference type="OrthoDB" id="2588229at2759"/>
<dbReference type="GO" id="GO:0000976">
    <property type="term" value="F:transcription cis-regulatory region binding"/>
    <property type="evidence" value="ECO:0007669"/>
    <property type="project" value="TreeGrafter"/>
</dbReference>
<evidence type="ECO:0000256" key="1">
    <source>
        <dbReference type="ARBA" id="ARBA00004123"/>
    </source>
</evidence>
<dbReference type="GO" id="GO:0005634">
    <property type="term" value="C:nucleus"/>
    <property type="evidence" value="ECO:0007669"/>
    <property type="project" value="UniProtKB-SubCell"/>
</dbReference>
<comment type="caution">
    <text evidence="7">The sequence shown here is derived from an EMBL/GenBank/DDBJ whole genome shotgun (WGS) entry which is preliminary data.</text>
</comment>
<evidence type="ECO:0008006" key="9">
    <source>
        <dbReference type="Google" id="ProtNLM"/>
    </source>
</evidence>
<gene>
    <name evidence="7" type="ORF">BCR39DRAFT_507209</name>
</gene>
<dbReference type="InParanoid" id="A0A1Y2AR55"/>
<name>A0A1Y2AR55_9TREE</name>
<keyword evidence="5" id="KW-0539">Nucleus</keyword>
<feature type="region of interest" description="Disordered" evidence="6">
    <location>
        <begin position="1"/>
        <end position="47"/>
    </location>
</feature>
<dbReference type="CDD" id="cd12148">
    <property type="entry name" value="fungal_TF_MHR"/>
    <property type="match status" value="1"/>
</dbReference>
<evidence type="ECO:0000256" key="4">
    <source>
        <dbReference type="ARBA" id="ARBA00023163"/>
    </source>
</evidence>
<evidence type="ECO:0000313" key="8">
    <source>
        <dbReference type="Proteomes" id="UP000193986"/>
    </source>
</evidence>
<dbReference type="Proteomes" id="UP000193986">
    <property type="component" value="Unassembled WGS sequence"/>
</dbReference>
<dbReference type="STRING" id="71784.A0A1Y2AR55"/>
<accession>A0A1Y2AR55</accession>
<organism evidence="7 8">
    <name type="scientific">Naematelia encephala</name>
    <dbReference type="NCBI Taxonomy" id="71784"/>
    <lineage>
        <taxon>Eukaryota</taxon>
        <taxon>Fungi</taxon>
        <taxon>Dikarya</taxon>
        <taxon>Basidiomycota</taxon>
        <taxon>Agaricomycotina</taxon>
        <taxon>Tremellomycetes</taxon>
        <taxon>Tremellales</taxon>
        <taxon>Naemateliaceae</taxon>
        <taxon>Naematelia</taxon>
    </lineage>
</organism>
<keyword evidence="3" id="KW-0238">DNA-binding</keyword>
<evidence type="ECO:0000256" key="6">
    <source>
        <dbReference type="SAM" id="MobiDB-lite"/>
    </source>
</evidence>
<dbReference type="GO" id="GO:0000981">
    <property type="term" value="F:DNA-binding transcription factor activity, RNA polymerase II-specific"/>
    <property type="evidence" value="ECO:0007669"/>
    <property type="project" value="TreeGrafter"/>
</dbReference>